<dbReference type="RefSeq" id="WP_062538786.1">
    <property type="nucleotide sequence ID" value="NZ_BBUN01000058.1"/>
</dbReference>
<dbReference type="InterPro" id="IPR013766">
    <property type="entry name" value="Thioredoxin_domain"/>
</dbReference>
<evidence type="ECO:0000256" key="5">
    <source>
        <dbReference type="ARBA" id="ARBA00023157"/>
    </source>
</evidence>
<dbReference type="STRING" id="28045.AWB95_04385"/>
<dbReference type="Pfam" id="PF00085">
    <property type="entry name" value="Thioredoxin"/>
    <property type="match status" value="1"/>
</dbReference>
<dbReference type="PROSITE" id="PS51352">
    <property type="entry name" value="THIOREDOXIN_2"/>
    <property type="match status" value="1"/>
</dbReference>
<dbReference type="EMBL" id="PDKV01000002">
    <property type="protein sequence ID" value="PIB80464.1"/>
    <property type="molecule type" value="Genomic_DNA"/>
</dbReference>
<gene>
    <name evidence="8" type="ORF">AWB95_04385</name>
    <name evidence="9" type="ORF">CQY23_02630</name>
</gene>
<evidence type="ECO:0000256" key="4">
    <source>
        <dbReference type="ARBA" id="ARBA00022982"/>
    </source>
</evidence>
<dbReference type="GO" id="GO:0005829">
    <property type="term" value="C:cytosol"/>
    <property type="evidence" value="ECO:0007669"/>
    <property type="project" value="TreeGrafter"/>
</dbReference>
<dbReference type="PANTHER" id="PTHR45663">
    <property type="entry name" value="GEO12009P1"/>
    <property type="match status" value="1"/>
</dbReference>
<keyword evidence="5" id="KW-1015">Disulfide bond</keyword>
<dbReference type="InterPro" id="IPR036249">
    <property type="entry name" value="Thioredoxin-like_sf"/>
</dbReference>
<dbReference type="PROSITE" id="PS00194">
    <property type="entry name" value="THIOREDOXIN_1"/>
    <property type="match status" value="1"/>
</dbReference>
<feature type="domain" description="Thioredoxin" evidence="7">
    <location>
        <begin position="48"/>
        <end position="155"/>
    </location>
</feature>
<keyword evidence="10" id="KW-1185">Reference proteome</keyword>
<sequence length="164" mass="17307">MGPYPEPQRPPDHTTDTNVATCPNCGQRNRVPACGPGIPRCAQCHQWLPWIAAAGDRDFADVVASSTVPVVVDFSASWCAPCRMVSPALVQLATERASALKLVKVDVDAAPAVARRFAVQSVPILLLVDRGQILARHSGAAPATVLRSWVDHALSGTAAGTRHG</sequence>
<reference evidence="8 10" key="1">
    <citation type="submission" date="2016-01" db="EMBL/GenBank/DDBJ databases">
        <title>The new phylogeny of the genus Mycobacterium.</title>
        <authorList>
            <person name="Tarcisio F."/>
            <person name="Conor M."/>
            <person name="Antonella G."/>
            <person name="Elisabetta G."/>
            <person name="Giulia F.S."/>
            <person name="Sara T."/>
            <person name="Anna F."/>
            <person name="Clotilde B."/>
            <person name="Roberto B."/>
            <person name="Veronica D.S."/>
            <person name="Fabio R."/>
            <person name="Monica P."/>
            <person name="Olivier J."/>
            <person name="Enrico T."/>
            <person name="Nicola S."/>
        </authorList>
    </citation>
    <scope>NUCLEOTIDE SEQUENCE [LARGE SCALE GENOMIC DNA]</scope>
    <source>
        <strain evidence="8 10">DSM 44243</strain>
    </source>
</reference>
<dbReference type="GO" id="GO:0045454">
    <property type="term" value="P:cell redox homeostasis"/>
    <property type="evidence" value="ECO:0007669"/>
    <property type="project" value="TreeGrafter"/>
</dbReference>
<dbReference type="Proteomes" id="UP000230971">
    <property type="component" value="Unassembled WGS sequence"/>
</dbReference>
<evidence type="ECO:0000313" key="11">
    <source>
        <dbReference type="Proteomes" id="UP000230971"/>
    </source>
</evidence>
<reference evidence="9 11" key="2">
    <citation type="journal article" date="2017" name="Infect. Genet. Evol.">
        <title>The new phylogeny of the genus Mycobacterium: The old and the news.</title>
        <authorList>
            <person name="Tortoli E."/>
            <person name="Fedrizzi T."/>
            <person name="Meehan C.J."/>
            <person name="Trovato A."/>
            <person name="Grottola A."/>
            <person name="Giacobazzi E."/>
            <person name="Serpini G.F."/>
            <person name="Tagliazucchi S."/>
            <person name="Fabio A."/>
            <person name="Bettua C."/>
            <person name="Bertorelli R."/>
            <person name="Frascaro F."/>
            <person name="De Sanctis V."/>
            <person name="Pecorari M."/>
            <person name="Jousson O."/>
            <person name="Segata N."/>
            <person name="Cirillo D.M."/>
        </authorList>
    </citation>
    <scope>NUCLEOTIDE SEQUENCE [LARGE SCALE GENOMIC DNA]</scope>
    <source>
        <strain evidence="9 11">NCTC 12882</strain>
    </source>
</reference>
<evidence type="ECO:0000256" key="3">
    <source>
        <dbReference type="ARBA" id="ARBA00022448"/>
    </source>
</evidence>
<dbReference type="CDD" id="cd02947">
    <property type="entry name" value="TRX_family"/>
    <property type="match status" value="1"/>
</dbReference>
<evidence type="ECO:0000313" key="10">
    <source>
        <dbReference type="Proteomes" id="UP000193907"/>
    </source>
</evidence>
<evidence type="ECO:0000256" key="2">
    <source>
        <dbReference type="ARBA" id="ARBA00008987"/>
    </source>
</evidence>
<keyword evidence="4" id="KW-0249">Electron transport</keyword>
<comment type="function">
    <text evidence="1">Participates in various redox reactions through the reversible oxidation of its active center dithiol to a disulfide and catalyzes dithiol-disulfide exchange reactions.</text>
</comment>
<dbReference type="SUPFAM" id="SSF52833">
    <property type="entry name" value="Thioredoxin-like"/>
    <property type="match status" value="1"/>
</dbReference>
<dbReference type="PANTHER" id="PTHR45663:SF11">
    <property type="entry name" value="GEO12009P1"/>
    <property type="match status" value="1"/>
</dbReference>
<comment type="similarity">
    <text evidence="2">Belongs to the thioredoxin family.</text>
</comment>
<name>A0A1X1RUE9_MYCCE</name>
<keyword evidence="6" id="KW-0676">Redox-active center</keyword>
<comment type="caution">
    <text evidence="8">The sequence shown here is derived from an EMBL/GenBank/DDBJ whole genome shotgun (WGS) entry which is preliminary data.</text>
</comment>
<dbReference type="OrthoDB" id="9790390at2"/>
<dbReference type="AlphaFoldDB" id="A0A1X1RUE9"/>
<evidence type="ECO:0000259" key="7">
    <source>
        <dbReference type="PROSITE" id="PS51352"/>
    </source>
</evidence>
<accession>A0A1X1RUE9</accession>
<organism evidence="8 10">
    <name type="scientific">Mycobacterium celatum</name>
    <dbReference type="NCBI Taxonomy" id="28045"/>
    <lineage>
        <taxon>Bacteria</taxon>
        <taxon>Bacillati</taxon>
        <taxon>Actinomycetota</taxon>
        <taxon>Actinomycetes</taxon>
        <taxon>Mycobacteriales</taxon>
        <taxon>Mycobacteriaceae</taxon>
        <taxon>Mycobacterium</taxon>
    </lineage>
</organism>
<protein>
    <submittedName>
        <fullName evidence="8">Thioredoxin</fullName>
    </submittedName>
</protein>
<evidence type="ECO:0000313" key="8">
    <source>
        <dbReference type="EMBL" id="ORV18059.1"/>
    </source>
</evidence>
<dbReference type="InterPro" id="IPR017937">
    <property type="entry name" value="Thioredoxin_CS"/>
</dbReference>
<keyword evidence="3" id="KW-0813">Transport</keyword>
<evidence type="ECO:0000256" key="1">
    <source>
        <dbReference type="ARBA" id="ARBA00003318"/>
    </source>
</evidence>
<dbReference type="Gene3D" id="3.40.30.10">
    <property type="entry name" value="Glutaredoxin"/>
    <property type="match status" value="1"/>
</dbReference>
<evidence type="ECO:0000313" key="9">
    <source>
        <dbReference type="EMBL" id="PIB80464.1"/>
    </source>
</evidence>
<evidence type="ECO:0000256" key="6">
    <source>
        <dbReference type="ARBA" id="ARBA00023284"/>
    </source>
</evidence>
<dbReference type="GO" id="GO:0015035">
    <property type="term" value="F:protein-disulfide reductase activity"/>
    <property type="evidence" value="ECO:0007669"/>
    <property type="project" value="TreeGrafter"/>
</dbReference>
<proteinExistence type="inferred from homology"/>
<dbReference type="Proteomes" id="UP000193907">
    <property type="component" value="Unassembled WGS sequence"/>
</dbReference>
<dbReference type="EMBL" id="LQOM01000016">
    <property type="protein sequence ID" value="ORV18059.1"/>
    <property type="molecule type" value="Genomic_DNA"/>
</dbReference>